<evidence type="ECO:0000313" key="4">
    <source>
        <dbReference type="EMBL" id="HGQ18208.1"/>
    </source>
</evidence>
<dbReference type="InterPro" id="IPR000644">
    <property type="entry name" value="CBS_dom"/>
</dbReference>
<dbReference type="AlphaFoldDB" id="A0A7J3JQ40"/>
<dbReference type="InterPro" id="IPR051257">
    <property type="entry name" value="Diverse_CBS-Domain"/>
</dbReference>
<dbReference type="PANTHER" id="PTHR43080:SF2">
    <property type="entry name" value="CBS DOMAIN-CONTAINING PROTEIN"/>
    <property type="match status" value="1"/>
</dbReference>
<comment type="caution">
    <text evidence="4">The sequence shown here is derived from an EMBL/GenBank/DDBJ whole genome shotgun (WGS) entry which is preliminary data.</text>
</comment>
<feature type="domain" description="CBS" evidence="3">
    <location>
        <begin position="12"/>
        <end position="69"/>
    </location>
</feature>
<dbReference type="SUPFAM" id="SSF54631">
    <property type="entry name" value="CBS-domain pair"/>
    <property type="match status" value="1"/>
</dbReference>
<feature type="domain" description="CBS" evidence="3">
    <location>
        <begin position="78"/>
        <end position="134"/>
    </location>
</feature>
<dbReference type="EMBL" id="DTBZ01000082">
    <property type="protein sequence ID" value="HGQ18208.1"/>
    <property type="molecule type" value="Genomic_DNA"/>
</dbReference>
<evidence type="ECO:0000256" key="1">
    <source>
        <dbReference type="ARBA" id="ARBA00023122"/>
    </source>
</evidence>
<name>A0A7J3JQ40_9CREN</name>
<proteinExistence type="predicted"/>
<sequence>MVLKMLKAFDVMVPNPIQVKASITVFEAIKTMEKYNIASLIVVDEGDVVLGVVTAKDLILRVFAKGLDPRNTRIVDIVSRPVTVVEPDTLLKDVINLMIGTGHGHIPVINKSGKAIGIVTIDDILKFVPELLELVEVKK</sequence>
<evidence type="ECO:0000259" key="3">
    <source>
        <dbReference type="PROSITE" id="PS51371"/>
    </source>
</evidence>
<dbReference type="Gene3D" id="3.10.580.10">
    <property type="entry name" value="CBS-domain"/>
    <property type="match status" value="1"/>
</dbReference>
<dbReference type="PANTHER" id="PTHR43080">
    <property type="entry name" value="CBS DOMAIN-CONTAINING PROTEIN CBSX3, MITOCHONDRIAL"/>
    <property type="match status" value="1"/>
</dbReference>
<dbReference type="Pfam" id="PF00571">
    <property type="entry name" value="CBS"/>
    <property type="match status" value="2"/>
</dbReference>
<evidence type="ECO:0000256" key="2">
    <source>
        <dbReference type="PROSITE-ProRule" id="PRU00703"/>
    </source>
</evidence>
<reference evidence="4" key="1">
    <citation type="journal article" date="2020" name="mSystems">
        <title>Genome- and Community-Level Interaction Insights into Carbon Utilization and Element Cycling Functions of Hydrothermarchaeota in Hydrothermal Sediment.</title>
        <authorList>
            <person name="Zhou Z."/>
            <person name="Liu Y."/>
            <person name="Xu W."/>
            <person name="Pan J."/>
            <person name="Luo Z.H."/>
            <person name="Li M."/>
        </authorList>
    </citation>
    <scope>NUCLEOTIDE SEQUENCE [LARGE SCALE GENOMIC DNA]</scope>
    <source>
        <strain evidence="4">SpSt-657</strain>
    </source>
</reference>
<accession>A0A7J3JQ40</accession>
<keyword evidence="1 2" id="KW-0129">CBS domain</keyword>
<gene>
    <name evidence="4" type="ORF">ENU30_04450</name>
</gene>
<organism evidence="4">
    <name type="scientific">Ignisphaera aggregans</name>
    <dbReference type="NCBI Taxonomy" id="334771"/>
    <lineage>
        <taxon>Archaea</taxon>
        <taxon>Thermoproteota</taxon>
        <taxon>Thermoprotei</taxon>
        <taxon>Desulfurococcales</taxon>
        <taxon>Desulfurococcaceae</taxon>
        <taxon>Ignisphaera</taxon>
    </lineage>
</organism>
<dbReference type="SMART" id="SM00116">
    <property type="entry name" value="CBS"/>
    <property type="match status" value="2"/>
</dbReference>
<dbReference type="InterPro" id="IPR046342">
    <property type="entry name" value="CBS_dom_sf"/>
</dbReference>
<dbReference type="CDD" id="cd02205">
    <property type="entry name" value="CBS_pair_SF"/>
    <property type="match status" value="1"/>
</dbReference>
<protein>
    <submittedName>
        <fullName evidence="4">CBS domain-containing protein</fullName>
    </submittedName>
</protein>
<dbReference type="PROSITE" id="PS51371">
    <property type="entry name" value="CBS"/>
    <property type="match status" value="2"/>
</dbReference>